<organism evidence="6 7">
    <name type="scientific">Agromyces aurantiacus</name>
    <dbReference type="NCBI Taxonomy" id="165814"/>
    <lineage>
        <taxon>Bacteria</taxon>
        <taxon>Bacillati</taxon>
        <taxon>Actinomycetota</taxon>
        <taxon>Actinomycetes</taxon>
        <taxon>Micrococcales</taxon>
        <taxon>Microbacteriaceae</taxon>
        <taxon>Agromyces</taxon>
    </lineage>
</organism>
<keyword evidence="7" id="KW-1185">Reference proteome</keyword>
<dbReference type="Proteomes" id="UP001595960">
    <property type="component" value="Unassembled WGS sequence"/>
</dbReference>
<keyword evidence="3 4" id="KW-0663">Pyridoxal phosphate</keyword>
<dbReference type="Pfam" id="PF01053">
    <property type="entry name" value="Cys_Met_Meta_PP"/>
    <property type="match status" value="1"/>
</dbReference>
<dbReference type="PANTHER" id="PTHR11808:SF15">
    <property type="entry name" value="CYSTATHIONINE GAMMA-LYASE"/>
    <property type="match status" value="1"/>
</dbReference>
<dbReference type="PIRSF" id="PIRSF001434">
    <property type="entry name" value="CGS"/>
    <property type="match status" value="1"/>
</dbReference>
<evidence type="ECO:0000256" key="4">
    <source>
        <dbReference type="RuleBase" id="RU362118"/>
    </source>
</evidence>
<evidence type="ECO:0000256" key="5">
    <source>
        <dbReference type="SAM" id="MobiDB-lite"/>
    </source>
</evidence>
<evidence type="ECO:0000313" key="6">
    <source>
        <dbReference type="EMBL" id="MFC4828298.1"/>
    </source>
</evidence>
<evidence type="ECO:0000313" key="7">
    <source>
        <dbReference type="Proteomes" id="UP001595960"/>
    </source>
</evidence>
<feature type="region of interest" description="Disordered" evidence="5">
    <location>
        <begin position="1"/>
        <end position="22"/>
    </location>
</feature>
<name>A0ABV9R4P0_9MICO</name>
<proteinExistence type="inferred from homology"/>
<sequence>MTAEHETSAAQDTAHDEAHDGLHPDTLAVHVGRPAREPDAPMSTPVHLSSTYHAGGPAAYGRYGNPSWAAFEAALGALEGGACVSFASGMAAISAVLDLVPTGGTVVAPRHSYTGTIGLLDDLAATRDATVRYVDVTDTKAVTDAAVGADLVWIESPTNPALEVADLDAIGRAARAAGALFAVDNTFATPLLQRPLESGADLVVHSATKSISGHSDVIMGAVIARDTVLRDRIEGRRRLHGAIPGPMESFLALRGLRTLPVRLERAQATAQALVERLTGHPALDEVRYPGFGAIISIVVTGGADAAERVAESTRVWVHSTSLGGVESQLERRRRWPAEAETIPDGLLRLSVGLEHADDLVRDLDQALHAAAPPIAVD</sequence>
<dbReference type="InterPro" id="IPR015424">
    <property type="entry name" value="PyrdxlP-dep_Trfase"/>
</dbReference>
<dbReference type="RefSeq" id="WP_204391324.1">
    <property type="nucleotide sequence ID" value="NZ_JAFBBW010000001.1"/>
</dbReference>
<dbReference type="InterPro" id="IPR000277">
    <property type="entry name" value="Cys/Met-Metab_PyrdxlP-dep_enz"/>
</dbReference>
<dbReference type="EMBL" id="JBHSJC010000001">
    <property type="protein sequence ID" value="MFC4828298.1"/>
    <property type="molecule type" value="Genomic_DNA"/>
</dbReference>
<dbReference type="Gene3D" id="3.40.640.10">
    <property type="entry name" value="Type I PLP-dependent aspartate aminotransferase-like (Major domain)"/>
    <property type="match status" value="1"/>
</dbReference>
<comment type="similarity">
    <text evidence="2 4">Belongs to the trans-sulfuration enzymes family.</text>
</comment>
<protein>
    <submittedName>
        <fullName evidence="6">Trans-sulfuration enzyme family protein</fullName>
    </submittedName>
</protein>
<comment type="cofactor">
    <cofactor evidence="1 4">
        <name>pyridoxal 5'-phosphate</name>
        <dbReference type="ChEBI" id="CHEBI:597326"/>
    </cofactor>
</comment>
<comment type="caution">
    <text evidence="6">The sequence shown here is derived from an EMBL/GenBank/DDBJ whole genome shotgun (WGS) entry which is preliminary data.</text>
</comment>
<gene>
    <name evidence="6" type="ORF">ACFPER_05825</name>
</gene>
<dbReference type="SUPFAM" id="SSF53383">
    <property type="entry name" value="PLP-dependent transferases"/>
    <property type="match status" value="1"/>
</dbReference>
<evidence type="ECO:0000256" key="3">
    <source>
        <dbReference type="ARBA" id="ARBA00022898"/>
    </source>
</evidence>
<evidence type="ECO:0000256" key="2">
    <source>
        <dbReference type="ARBA" id="ARBA00009077"/>
    </source>
</evidence>
<accession>A0ABV9R4P0</accession>
<dbReference type="InterPro" id="IPR015422">
    <property type="entry name" value="PyrdxlP-dep_Trfase_small"/>
</dbReference>
<dbReference type="InterPro" id="IPR015421">
    <property type="entry name" value="PyrdxlP-dep_Trfase_major"/>
</dbReference>
<dbReference type="Gene3D" id="3.90.1150.10">
    <property type="entry name" value="Aspartate Aminotransferase, domain 1"/>
    <property type="match status" value="1"/>
</dbReference>
<dbReference type="PANTHER" id="PTHR11808">
    <property type="entry name" value="TRANS-SULFURATION ENZYME FAMILY MEMBER"/>
    <property type="match status" value="1"/>
</dbReference>
<evidence type="ECO:0000256" key="1">
    <source>
        <dbReference type="ARBA" id="ARBA00001933"/>
    </source>
</evidence>
<reference evidence="7" key="1">
    <citation type="journal article" date="2019" name="Int. J. Syst. Evol. Microbiol.">
        <title>The Global Catalogue of Microorganisms (GCM) 10K type strain sequencing project: providing services to taxonomists for standard genome sequencing and annotation.</title>
        <authorList>
            <consortium name="The Broad Institute Genomics Platform"/>
            <consortium name="The Broad Institute Genome Sequencing Center for Infectious Disease"/>
            <person name="Wu L."/>
            <person name="Ma J."/>
        </authorList>
    </citation>
    <scope>NUCLEOTIDE SEQUENCE [LARGE SCALE GENOMIC DNA]</scope>
    <source>
        <strain evidence="7">CGMCC 1.12192</strain>
    </source>
</reference>